<gene>
    <name evidence="9" type="primary">aroK_1</name>
    <name evidence="7" type="synonym">aroK</name>
    <name evidence="9" type="ORF">LMUP508_01551</name>
    <name evidence="8" type="ORF">LX03_04720</name>
</gene>
<dbReference type="InterPro" id="IPR031322">
    <property type="entry name" value="Shikimate/glucono_kinase"/>
</dbReference>
<dbReference type="Gene3D" id="3.40.50.300">
    <property type="entry name" value="P-loop containing nucleotide triphosphate hydrolases"/>
    <property type="match status" value="1"/>
</dbReference>
<keyword evidence="4 7" id="KW-0418">Kinase</keyword>
<dbReference type="GO" id="GO:0005524">
    <property type="term" value="F:ATP binding"/>
    <property type="evidence" value="ECO:0007669"/>
    <property type="project" value="UniProtKB-UniRule"/>
</dbReference>
<dbReference type="GO" id="GO:0004765">
    <property type="term" value="F:shikimate kinase activity"/>
    <property type="evidence" value="ECO:0007669"/>
    <property type="project" value="UniProtKB-UniRule"/>
</dbReference>
<dbReference type="RefSeq" id="WP_034540000.1">
    <property type="nucleotide sequence ID" value="NZ_CABFNH010000026.1"/>
</dbReference>
<keyword evidence="5 7" id="KW-0067">ATP-binding</keyword>
<evidence type="ECO:0000256" key="6">
    <source>
        <dbReference type="ARBA" id="ARBA00023141"/>
    </source>
</evidence>
<proteinExistence type="inferred from homology"/>
<comment type="subunit">
    <text evidence="7">Monomer.</text>
</comment>
<dbReference type="EMBL" id="CABFNH010000026">
    <property type="protein sequence ID" value="VTZ91905.1"/>
    <property type="molecule type" value="Genomic_DNA"/>
</dbReference>
<dbReference type="GO" id="GO:0000287">
    <property type="term" value="F:magnesium ion binding"/>
    <property type="evidence" value="ECO:0007669"/>
    <property type="project" value="UniProtKB-UniRule"/>
</dbReference>
<feature type="binding site" evidence="7">
    <location>
        <position position="78"/>
    </location>
    <ligand>
        <name>substrate</name>
    </ligand>
</feature>
<evidence type="ECO:0000256" key="3">
    <source>
        <dbReference type="ARBA" id="ARBA00022741"/>
    </source>
</evidence>
<dbReference type="InterPro" id="IPR000623">
    <property type="entry name" value="Shikimate_kinase/TSH1"/>
</dbReference>
<comment type="function">
    <text evidence="7">Catalyzes the specific phosphorylation of the 3-hydroxyl group of shikimic acid using ATP as a cosubstrate.</text>
</comment>
<feature type="binding site" evidence="7">
    <location>
        <position position="56"/>
    </location>
    <ligand>
        <name>substrate</name>
    </ligand>
</feature>
<evidence type="ECO:0000313" key="9">
    <source>
        <dbReference type="EMBL" id="VTZ91905.1"/>
    </source>
</evidence>
<keyword evidence="7" id="KW-0479">Metal-binding</keyword>
<dbReference type="EMBL" id="JROC01000030">
    <property type="protein sequence ID" value="KGL67004.1"/>
    <property type="molecule type" value="Genomic_DNA"/>
</dbReference>
<name>A0A099Y9S4_LIMMU</name>
<organism evidence="8 10">
    <name type="scientific">Limosilactobacillus mucosae</name>
    <name type="common">Lactobacillus mucosae</name>
    <dbReference type="NCBI Taxonomy" id="97478"/>
    <lineage>
        <taxon>Bacteria</taxon>
        <taxon>Bacillati</taxon>
        <taxon>Bacillota</taxon>
        <taxon>Bacilli</taxon>
        <taxon>Lactobacillales</taxon>
        <taxon>Lactobacillaceae</taxon>
        <taxon>Limosilactobacillus</taxon>
    </lineage>
</organism>
<sequence length="172" mass="18367">MELILIGFMGSGKTTVSRLLGEMLNTPVTDLDVEIVRRAGMPIADIFAQNGEPYFRQLEHDTLADILKSDQGILATGGGTPMRPDNLAMLKDTPTPVVLLKASATETLRRIGGDSGRPLAQSLDEKGIADMQAQRQVNYNACADLTIKTDGLSPAAIAEEIISFLNLPVSAS</sequence>
<feature type="binding site" evidence="7">
    <location>
        <position position="135"/>
    </location>
    <ligand>
        <name>substrate</name>
    </ligand>
</feature>
<dbReference type="GO" id="GO:0008652">
    <property type="term" value="P:amino acid biosynthetic process"/>
    <property type="evidence" value="ECO:0007669"/>
    <property type="project" value="UniProtKB-KW"/>
</dbReference>
<keyword evidence="1 7" id="KW-0028">Amino-acid biosynthesis</keyword>
<dbReference type="HAMAP" id="MF_00109">
    <property type="entry name" value="Shikimate_kinase"/>
    <property type="match status" value="1"/>
</dbReference>
<dbReference type="AlphaFoldDB" id="A0A099Y9S4"/>
<comment type="catalytic activity">
    <reaction evidence="7">
        <text>shikimate + ATP = 3-phosphoshikimate + ADP + H(+)</text>
        <dbReference type="Rhea" id="RHEA:13121"/>
        <dbReference type="ChEBI" id="CHEBI:15378"/>
        <dbReference type="ChEBI" id="CHEBI:30616"/>
        <dbReference type="ChEBI" id="CHEBI:36208"/>
        <dbReference type="ChEBI" id="CHEBI:145989"/>
        <dbReference type="ChEBI" id="CHEBI:456216"/>
        <dbReference type="EC" id="2.7.1.71"/>
    </reaction>
</comment>
<dbReference type="CDD" id="cd00464">
    <property type="entry name" value="SK"/>
    <property type="match status" value="1"/>
</dbReference>
<accession>A0A099Y9S4</accession>
<keyword evidence="3 7" id="KW-0547">Nucleotide-binding</keyword>
<comment type="subcellular location">
    <subcellularLocation>
        <location evidence="7">Cytoplasm</location>
    </subcellularLocation>
</comment>
<feature type="binding site" evidence="7">
    <location>
        <position position="14"/>
    </location>
    <ligand>
        <name>Mg(2+)</name>
        <dbReference type="ChEBI" id="CHEBI:18420"/>
    </ligand>
</feature>
<keyword evidence="2 7" id="KW-0808">Transferase</keyword>
<reference evidence="9 11" key="2">
    <citation type="submission" date="2019-06" db="EMBL/GenBank/DDBJ databases">
        <authorList>
            <person name="Rodrigo-Torres L."/>
            <person name="Arahal R. D."/>
            <person name="Lucena T."/>
        </authorList>
    </citation>
    <scope>NUCLEOTIDE SEQUENCE [LARGE SCALE GENOMIC DNA]</scope>
    <source>
        <strain evidence="9 11">INIA P508</strain>
    </source>
</reference>
<dbReference type="GO" id="GO:0005829">
    <property type="term" value="C:cytosol"/>
    <property type="evidence" value="ECO:0007669"/>
    <property type="project" value="TreeGrafter"/>
</dbReference>
<keyword evidence="6 7" id="KW-0057">Aromatic amino acid biosynthesis</keyword>
<evidence type="ECO:0000256" key="5">
    <source>
        <dbReference type="ARBA" id="ARBA00022840"/>
    </source>
</evidence>
<feature type="binding site" evidence="7">
    <location>
        <position position="117"/>
    </location>
    <ligand>
        <name>ATP</name>
        <dbReference type="ChEBI" id="CHEBI:30616"/>
    </ligand>
</feature>
<feature type="binding site" evidence="7">
    <location>
        <begin position="10"/>
        <end position="15"/>
    </location>
    <ligand>
        <name>ATP</name>
        <dbReference type="ChEBI" id="CHEBI:30616"/>
    </ligand>
</feature>
<feature type="binding site" evidence="7">
    <location>
        <position position="32"/>
    </location>
    <ligand>
        <name>substrate</name>
    </ligand>
</feature>
<comment type="caution">
    <text evidence="7">Lacks conserved residue(s) required for the propagation of feature annotation.</text>
</comment>
<keyword evidence="7" id="KW-0963">Cytoplasm</keyword>
<protein>
    <recommendedName>
        <fullName evidence="7">Shikimate kinase</fullName>
        <shortName evidence="7">SK</shortName>
        <ecNumber evidence="7">2.7.1.71</ecNumber>
    </recommendedName>
</protein>
<dbReference type="PANTHER" id="PTHR21087">
    <property type="entry name" value="SHIKIMATE KINASE"/>
    <property type="match status" value="1"/>
</dbReference>
<keyword evidence="7" id="KW-0460">Magnesium</keyword>
<evidence type="ECO:0000313" key="10">
    <source>
        <dbReference type="Proteomes" id="UP000030001"/>
    </source>
</evidence>
<dbReference type="Proteomes" id="UP000030001">
    <property type="component" value="Unassembled WGS sequence"/>
</dbReference>
<dbReference type="UniPathway" id="UPA00053">
    <property type="reaction ID" value="UER00088"/>
</dbReference>
<dbReference type="InterPro" id="IPR027417">
    <property type="entry name" value="P-loop_NTPase"/>
</dbReference>
<evidence type="ECO:0000313" key="11">
    <source>
        <dbReference type="Proteomes" id="UP000365705"/>
    </source>
</evidence>
<evidence type="ECO:0000313" key="8">
    <source>
        <dbReference type="EMBL" id="KGL67004.1"/>
    </source>
</evidence>
<dbReference type="PRINTS" id="PR01100">
    <property type="entry name" value="SHIKIMTKNASE"/>
</dbReference>
<dbReference type="EC" id="2.7.1.71" evidence="7"/>
<dbReference type="PANTHER" id="PTHR21087:SF16">
    <property type="entry name" value="SHIKIMATE KINASE 1, CHLOROPLASTIC"/>
    <property type="match status" value="1"/>
</dbReference>
<dbReference type="Pfam" id="PF01202">
    <property type="entry name" value="SKI"/>
    <property type="match status" value="1"/>
</dbReference>
<evidence type="ECO:0000256" key="1">
    <source>
        <dbReference type="ARBA" id="ARBA00022605"/>
    </source>
</evidence>
<dbReference type="Proteomes" id="UP000365705">
    <property type="component" value="Unassembled WGS sequence"/>
</dbReference>
<comment type="cofactor">
    <cofactor evidence="7">
        <name>Mg(2+)</name>
        <dbReference type="ChEBI" id="CHEBI:18420"/>
    </cofactor>
    <text evidence="7">Binds 1 Mg(2+) ion per subunit.</text>
</comment>
<reference evidence="8 10" key="1">
    <citation type="submission" date="2014-09" db="EMBL/GenBank/DDBJ databases">
        <title>Lactobacillus mucosae CRL573 Genome Sequencing.</title>
        <authorList>
            <person name="Bleckwedel J."/>
            <person name="Teran L.C."/>
            <person name="Bonacina J."/>
            <person name="Saavedra L."/>
            <person name="Mozzi F.B."/>
            <person name="Raya R.R."/>
        </authorList>
    </citation>
    <scope>NUCLEOTIDE SEQUENCE [LARGE SCALE GENOMIC DNA]</scope>
    <source>
        <strain evidence="8 10">CRL573</strain>
    </source>
</reference>
<evidence type="ECO:0000256" key="4">
    <source>
        <dbReference type="ARBA" id="ARBA00022777"/>
    </source>
</evidence>
<dbReference type="GO" id="GO:0009073">
    <property type="term" value="P:aromatic amino acid family biosynthetic process"/>
    <property type="evidence" value="ECO:0007669"/>
    <property type="project" value="UniProtKB-KW"/>
</dbReference>
<comment type="similarity">
    <text evidence="7">Belongs to the shikimate kinase family.</text>
</comment>
<evidence type="ECO:0000256" key="2">
    <source>
        <dbReference type="ARBA" id="ARBA00022679"/>
    </source>
</evidence>
<comment type="pathway">
    <text evidence="7">Metabolic intermediate biosynthesis; chorismate biosynthesis; chorismate from D-erythrose 4-phosphate and phosphoenolpyruvate: step 5/7.</text>
</comment>
<evidence type="ECO:0000256" key="7">
    <source>
        <dbReference type="HAMAP-Rule" id="MF_00109"/>
    </source>
</evidence>
<dbReference type="GO" id="GO:0009423">
    <property type="term" value="P:chorismate biosynthetic process"/>
    <property type="evidence" value="ECO:0007669"/>
    <property type="project" value="UniProtKB-UniRule"/>
</dbReference>
<dbReference type="SUPFAM" id="SSF52540">
    <property type="entry name" value="P-loop containing nucleoside triphosphate hydrolases"/>
    <property type="match status" value="1"/>
</dbReference>